<evidence type="ECO:0000256" key="3">
    <source>
        <dbReference type="ARBA" id="ARBA00022771"/>
    </source>
</evidence>
<evidence type="ECO:0000256" key="4">
    <source>
        <dbReference type="ARBA" id="ARBA00022833"/>
    </source>
</evidence>
<dbReference type="InterPro" id="IPR013087">
    <property type="entry name" value="Znf_C2H2_type"/>
</dbReference>
<keyword evidence="1" id="KW-0479">Metal-binding</keyword>
<evidence type="ECO:0000256" key="2">
    <source>
        <dbReference type="ARBA" id="ARBA00022737"/>
    </source>
</evidence>
<dbReference type="OrthoDB" id="3561125at2759"/>
<feature type="domain" description="C2H2-type" evidence="6">
    <location>
        <begin position="660"/>
        <end position="687"/>
    </location>
</feature>
<feature type="domain" description="C2H2-type" evidence="6">
    <location>
        <begin position="52"/>
        <end position="80"/>
    </location>
</feature>
<dbReference type="PANTHER" id="PTHR24403">
    <property type="entry name" value="ZINC FINGER PROTEIN"/>
    <property type="match status" value="1"/>
</dbReference>
<dbReference type="GO" id="GO:0005634">
    <property type="term" value="C:nucleus"/>
    <property type="evidence" value="ECO:0007669"/>
    <property type="project" value="TreeGrafter"/>
</dbReference>
<evidence type="ECO:0000256" key="5">
    <source>
        <dbReference type="PROSITE-ProRule" id="PRU00042"/>
    </source>
</evidence>
<protein>
    <recommendedName>
        <fullName evidence="6">C2H2-type domain-containing protein</fullName>
    </recommendedName>
</protein>
<dbReference type="PROSITE" id="PS50157">
    <property type="entry name" value="ZINC_FINGER_C2H2_2"/>
    <property type="match status" value="2"/>
</dbReference>
<dbReference type="PROSITE" id="PS00028">
    <property type="entry name" value="ZINC_FINGER_C2H2_1"/>
    <property type="match status" value="1"/>
</dbReference>
<reference evidence="7" key="1">
    <citation type="submission" date="2021-12" db="EMBL/GenBank/DDBJ databases">
        <authorList>
            <person name="King R."/>
        </authorList>
    </citation>
    <scope>NUCLEOTIDE SEQUENCE</scope>
</reference>
<organism evidence="7 8">
    <name type="scientific">Brassicogethes aeneus</name>
    <name type="common">Rape pollen beetle</name>
    <name type="synonym">Meligethes aeneus</name>
    <dbReference type="NCBI Taxonomy" id="1431903"/>
    <lineage>
        <taxon>Eukaryota</taxon>
        <taxon>Metazoa</taxon>
        <taxon>Ecdysozoa</taxon>
        <taxon>Arthropoda</taxon>
        <taxon>Hexapoda</taxon>
        <taxon>Insecta</taxon>
        <taxon>Pterygota</taxon>
        <taxon>Neoptera</taxon>
        <taxon>Endopterygota</taxon>
        <taxon>Coleoptera</taxon>
        <taxon>Polyphaga</taxon>
        <taxon>Cucujiformia</taxon>
        <taxon>Nitidulidae</taxon>
        <taxon>Meligethinae</taxon>
        <taxon>Brassicogethes</taxon>
    </lineage>
</organism>
<dbReference type="PANTHER" id="PTHR24403:SF67">
    <property type="entry name" value="FI01116P-RELATED"/>
    <property type="match status" value="1"/>
</dbReference>
<dbReference type="AlphaFoldDB" id="A0A9P0BB78"/>
<accession>A0A9P0BB78</accession>
<keyword evidence="4" id="KW-0862">Zinc</keyword>
<dbReference type="InterPro" id="IPR050688">
    <property type="entry name" value="Zinc_finger/UBP_domain"/>
</dbReference>
<dbReference type="GO" id="GO:0008270">
    <property type="term" value="F:zinc ion binding"/>
    <property type="evidence" value="ECO:0007669"/>
    <property type="project" value="UniProtKB-KW"/>
</dbReference>
<evidence type="ECO:0000259" key="6">
    <source>
        <dbReference type="PROSITE" id="PS50157"/>
    </source>
</evidence>
<evidence type="ECO:0000313" key="8">
    <source>
        <dbReference type="Proteomes" id="UP001154078"/>
    </source>
</evidence>
<evidence type="ECO:0000313" key="7">
    <source>
        <dbReference type="EMBL" id="CAH0558091.1"/>
    </source>
</evidence>
<dbReference type="Proteomes" id="UP001154078">
    <property type="component" value="Chromosome 5"/>
</dbReference>
<keyword evidence="3 5" id="KW-0863">Zinc-finger</keyword>
<sequence>MYNLKLHVSLNHKEQNKVEKKVDTGIIYHVKTIQVLCKNDMKKKPVESPKKFACPYCPAVMKRRYNLQKHIFFVHENKQDKAKKKMEVLNCGEKYDSCPYCHKLKCHLENHVYKMHKEQNEKERKVTIKINYCDNCDYSNPDQTEFQRHVKKCKKPLPLWQCPDCSYRTNSKEKLKLHVKLNSNIQLTCSYCPFTSKCRPSFWKHTKKHSKFEVCPYCEHSTSDKHNLQRHVYNNHKHQNDVENKVEITDSVFKCTFCGYSTMDKSGFSVHIYKGASAFICCVFAFVVSSAIAQVLAKEARGLPSCNSELGIFSYWNTINDPFVNVNTKNELFNIKMKYRHDDIYMCTQQDNPICPYCDFQVPDMYNLKLHISVNHKAKKKVDTGIKYHVKTIQVLRKNDNKTLKTDESPKKEGSCPYCPVIMRQKFCLQRHVYYKHRELNKAEKKFEFSSSYLQNVSNDEKYESCPYCNKLKCHLQEHVYKMPKKQNDEYESCPYCNKLKFHLQEHVYKMHKKQNEKEKKVKITIKINYCDNCDYSHPDLAEFQQHAKKCKDLTLFRCPDCSYSTNSMEQLNLHVKFVTCSFCPFTFKCHRSFWSHTQKHKKFEVNKGHLLLYCPDCTFSTNSKEQLNLHINYITCSFCPFTSKCRPSFLNHKRIHSKYACPYCGHSTSNNHNLQSHVYNHHKQQNNVENKVKITGNVFKCKFCAYSTMGKTGFKSHKEVCKEKHSGLLSNLINIS</sequence>
<dbReference type="SMART" id="SM00355">
    <property type="entry name" value="ZnF_C2H2"/>
    <property type="match status" value="16"/>
</dbReference>
<evidence type="ECO:0000256" key="1">
    <source>
        <dbReference type="ARBA" id="ARBA00022723"/>
    </source>
</evidence>
<dbReference type="Gene3D" id="3.30.160.60">
    <property type="entry name" value="Classic Zinc Finger"/>
    <property type="match status" value="4"/>
</dbReference>
<proteinExistence type="predicted"/>
<gene>
    <name evidence="7" type="ORF">MELIAE_LOCUS8638</name>
</gene>
<name>A0A9P0BB78_BRAAE</name>
<keyword evidence="2" id="KW-0677">Repeat</keyword>
<keyword evidence="8" id="KW-1185">Reference proteome</keyword>
<dbReference type="EMBL" id="OV121136">
    <property type="protein sequence ID" value="CAH0558091.1"/>
    <property type="molecule type" value="Genomic_DNA"/>
</dbReference>
<dbReference type="GO" id="GO:0010468">
    <property type="term" value="P:regulation of gene expression"/>
    <property type="evidence" value="ECO:0007669"/>
    <property type="project" value="TreeGrafter"/>
</dbReference>